<dbReference type="PANTHER" id="PTHR43491">
    <property type="entry name" value="UDP-N-ACETYL-D-MANNOSAMINE DEHYDROGENASE"/>
    <property type="match status" value="1"/>
</dbReference>
<sequence length="479" mass="51048">MQKRCTASTEDAAVARSANTVIDACGVQHDGHGDHALACPGGAYLWDQREGRLGRISAAVIGLGHAGLPVAMAMARTFPTIGFDIDEIRIWMLRRGVDCTGEVAEADLARTRLELRDDRTALADCNFFIVAVPTPLTAGGKPDLACLESACALVGEVMRPGAVIVFESTVFPGATEEICGPALEKASGLVCGVDFKLAYSPERVNPGDPEHTLDTVTKVVSAQDAASLDLVAEVYGAIIGAGVHRASSIKVAETAKVLETTQRDVNIALMNEMAKICALVGIRTADVLKAASTKWNFLPFTPGLVGGGHHIGVEPLYLNARAEQLGYHPEIILAGRRINDSMPAYVASRIVLQLAAQEKKVRGARVGVLGITFKEGIADLRDSKAFELAEALGIYGIKARIADTRADFYEARREYGLDLEDVTGWNNLDVLVLAVPHPEYVEGIHALIGQALRPGGLFVDIKSVVEPASLREDVVLLAL</sequence>
<dbReference type="Pfam" id="PF03721">
    <property type="entry name" value="UDPG_MGDP_dh_N"/>
    <property type="match status" value="1"/>
</dbReference>
<dbReference type="InterPro" id="IPR008927">
    <property type="entry name" value="6-PGluconate_DH-like_C_sf"/>
</dbReference>
<dbReference type="SMART" id="SM00984">
    <property type="entry name" value="UDPG_MGDP_dh_C"/>
    <property type="match status" value="1"/>
</dbReference>
<protein>
    <submittedName>
        <fullName evidence="6">UDP-N-acetyl-D-galactosamine dehydrogenase</fullName>
    </submittedName>
</protein>
<dbReference type="Pfam" id="PF03720">
    <property type="entry name" value="UDPG_MGDP_dh_C"/>
    <property type="match status" value="1"/>
</dbReference>
<name>A0ABQ6ZI01_9GAMM</name>
<proteinExistence type="inferred from homology"/>
<gene>
    <name evidence="6" type="ORF">CSC78_08425</name>
</gene>
<evidence type="ECO:0000256" key="2">
    <source>
        <dbReference type="ARBA" id="ARBA00023002"/>
    </source>
</evidence>
<keyword evidence="2" id="KW-0560">Oxidoreductase</keyword>
<dbReference type="Gene3D" id="3.40.50.720">
    <property type="entry name" value="NAD(P)-binding Rossmann-like Domain"/>
    <property type="match status" value="2"/>
</dbReference>
<dbReference type="SUPFAM" id="SSF52413">
    <property type="entry name" value="UDP-glucose/GDP-mannose dehydrogenase C-terminal domain"/>
    <property type="match status" value="1"/>
</dbReference>
<dbReference type="SUPFAM" id="SSF48179">
    <property type="entry name" value="6-phosphogluconate dehydrogenase C-terminal domain-like"/>
    <property type="match status" value="1"/>
</dbReference>
<keyword evidence="7" id="KW-1185">Reference proteome</keyword>
<dbReference type="InterPro" id="IPR036291">
    <property type="entry name" value="NAD(P)-bd_dom_sf"/>
</dbReference>
<dbReference type="InterPro" id="IPR036220">
    <property type="entry name" value="UDP-Glc/GDP-Man_DH_C_sf"/>
</dbReference>
<reference evidence="6 7" key="1">
    <citation type="submission" date="2017-10" db="EMBL/GenBank/DDBJ databases">
        <title>Whole genome sequencing of members of genus Pseudoxanthomonas.</title>
        <authorList>
            <person name="Kumar S."/>
            <person name="Bansal K."/>
            <person name="Kaur A."/>
            <person name="Patil P."/>
            <person name="Sharma S."/>
            <person name="Patil P.B."/>
        </authorList>
    </citation>
    <scope>NUCLEOTIDE SEQUENCE [LARGE SCALE GENOMIC DNA]</scope>
    <source>
        <strain evidence="6 7">DSM 17109</strain>
    </source>
</reference>
<dbReference type="InterPro" id="IPR014027">
    <property type="entry name" value="UDP-Glc/GDP-Man_DH_C"/>
</dbReference>
<dbReference type="NCBIfam" id="TIGR03026">
    <property type="entry name" value="NDP-sugDHase"/>
    <property type="match status" value="1"/>
</dbReference>
<keyword evidence="3" id="KW-0520">NAD</keyword>
<comment type="similarity">
    <text evidence="1 4">Belongs to the UDP-glucose/GDP-mannose dehydrogenase family.</text>
</comment>
<dbReference type="InterPro" id="IPR014026">
    <property type="entry name" value="UDP-Glc/GDP-Man_DH_dimer"/>
</dbReference>
<organism evidence="6 7">
    <name type="scientific">Pseudoxanthomonas japonensis</name>
    <dbReference type="NCBI Taxonomy" id="69284"/>
    <lineage>
        <taxon>Bacteria</taxon>
        <taxon>Pseudomonadati</taxon>
        <taxon>Pseudomonadota</taxon>
        <taxon>Gammaproteobacteria</taxon>
        <taxon>Lysobacterales</taxon>
        <taxon>Lysobacteraceae</taxon>
        <taxon>Pseudoxanthomonas</taxon>
    </lineage>
</organism>
<dbReference type="PIRSF" id="PIRSF500136">
    <property type="entry name" value="UDP_ManNAc_DH"/>
    <property type="match status" value="1"/>
</dbReference>
<evidence type="ECO:0000259" key="5">
    <source>
        <dbReference type="SMART" id="SM00984"/>
    </source>
</evidence>
<dbReference type="SUPFAM" id="SSF51735">
    <property type="entry name" value="NAD(P)-binding Rossmann-fold domains"/>
    <property type="match status" value="1"/>
</dbReference>
<accession>A0ABQ6ZI01</accession>
<dbReference type="PANTHER" id="PTHR43491:SF2">
    <property type="entry name" value="UDP-N-ACETYL-D-MANNOSAMINE DEHYDROGENASE"/>
    <property type="match status" value="1"/>
</dbReference>
<evidence type="ECO:0000256" key="1">
    <source>
        <dbReference type="ARBA" id="ARBA00006601"/>
    </source>
</evidence>
<evidence type="ECO:0000313" key="6">
    <source>
        <dbReference type="EMBL" id="KAF1725560.1"/>
    </source>
</evidence>
<dbReference type="InterPro" id="IPR001732">
    <property type="entry name" value="UDP-Glc/GDP-Man_DH_N"/>
</dbReference>
<evidence type="ECO:0000256" key="4">
    <source>
        <dbReference type="PIRNR" id="PIRNR000124"/>
    </source>
</evidence>
<dbReference type="Pfam" id="PF00984">
    <property type="entry name" value="UDPG_MGDP_dh"/>
    <property type="match status" value="1"/>
</dbReference>
<dbReference type="EMBL" id="PDWW01000009">
    <property type="protein sequence ID" value="KAF1725560.1"/>
    <property type="molecule type" value="Genomic_DNA"/>
</dbReference>
<dbReference type="Proteomes" id="UP000781710">
    <property type="component" value="Unassembled WGS sequence"/>
</dbReference>
<evidence type="ECO:0000256" key="3">
    <source>
        <dbReference type="ARBA" id="ARBA00023027"/>
    </source>
</evidence>
<comment type="caution">
    <text evidence="6">The sequence shown here is derived from an EMBL/GenBank/DDBJ whole genome shotgun (WGS) entry which is preliminary data.</text>
</comment>
<evidence type="ECO:0000313" key="7">
    <source>
        <dbReference type="Proteomes" id="UP000781710"/>
    </source>
</evidence>
<dbReference type="InterPro" id="IPR017476">
    <property type="entry name" value="UDP-Glc/GDP-Man"/>
</dbReference>
<dbReference type="PIRSF" id="PIRSF000124">
    <property type="entry name" value="UDPglc_GDPman_dh"/>
    <property type="match status" value="1"/>
</dbReference>
<dbReference type="InterPro" id="IPR028359">
    <property type="entry name" value="UDP_ManNAc/GlcNAc_DH"/>
</dbReference>
<feature type="domain" description="UDP-glucose/GDP-mannose dehydrogenase C-terminal" evidence="5">
    <location>
        <begin position="367"/>
        <end position="467"/>
    </location>
</feature>